<evidence type="ECO:0000313" key="2">
    <source>
        <dbReference type="EMBL" id="QEC67460.1"/>
    </source>
</evidence>
<dbReference type="EMBL" id="CP042435">
    <property type="protein sequence ID" value="QEC67460.1"/>
    <property type="molecule type" value="Genomic_DNA"/>
</dbReference>
<evidence type="ECO:0000313" key="3">
    <source>
        <dbReference type="Proteomes" id="UP000321533"/>
    </source>
</evidence>
<keyword evidence="1" id="KW-0472">Membrane</keyword>
<protein>
    <recommendedName>
        <fullName evidence="4">YtxH domain-containing protein</fullName>
    </recommendedName>
</protein>
<sequence length="69" mass="7676">MKSWANRNRLYLAGALVGALAGFLYWKFVGCASGTCLISNKPLNSTVYFAVMGSLFFGMFKKEKQQKQS</sequence>
<name>A0A5B8V7G3_9BACT</name>
<organism evidence="2 3">
    <name type="scientific">Panacibacter ginsenosidivorans</name>
    <dbReference type="NCBI Taxonomy" id="1813871"/>
    <lineage>
        <taxon>Bacteria</taxon>
        <taxon>Pseudomonadati</taxon>
        <taxon>Bacteroidota</taxon>
        <taxon>Chitinophagia</taxon>
        <taxon>Chitinophagales</taxon>
        <taxon>Chitinophagaceae</taxon>
        <taxon>Panacibacter</taxon>
    </lineage>
</organism>
<reference evidence="2 3" key="1">
    <citation type="journal article" date="2016" name="Int. J. Syst. Evol. Microbiol.">
        <title>Panacibacter ginsenosidivorans gen. nov., sp. nov., with ginsenoside converting activity isolated from soil of a ginseng field.</title>
        <authorList>
            <person name="Siddiqi M.Z."/>
            <person name="Muhammad Shafi S."/>
            <person name="Choi K.D."/>
            <person name="Im W.T."/>
        </authorList>
    </citation>
    <scope>NUCLEOTIDE SEQUENCE [LARGE SCALE GENOMIC DNA]</scope>
    <source>
        <strain evidence="2 3">Gsoil1550</strain>
    </source>
</reference>
<dbReference type="KEGG" id="pgin:FRZ67_09190"/>
<accession>A0A5B8V7G3</accession>
<dbReference type="AlphaFoldDB" id="A0A5B8V7G3"/>
<keyword evidence="1" id="KW-1133">Transmembrane helix</keyword>
<keyword evidence="1" id="KW-0812">Transmembrane</keyword>
<evidence type="ECO:0000256" key="1">
    <source>
        <dbReference type="SAM" id="Phobius"/>
    </source>
</evidence>
<dbReference type="Proteomes" id="UP000321533">
    <property type="component" value="Chromosome"/>
</dbReference>
<evidence type="ECO:0008006" key="4">
    <source>
        <dbReference type="Google" id="ProtNLM"/>
    </source>
</evidence>
<dbReference type="RefSeq" id="WP_147189267.1">
    <property type="nucleotide sequence ID" value="NZ_CP042435.1"/>
</dbReference>
<proteinExistence type="predicted"/>
<keyword evidence="3" id="KW-1185">Reference proteome</keyword>
<gene>
    <name evidence="2" type="ORF">FRZ67_09190</name>
</gene>
<dbReference type="OrthoDB" id="2062758at2"/>
<feature type="transmembrane region" description="Helical" evidence="1">
    <location>
        <begin position="42"/>
        <end position="60"/>
    </location>
</feature>